<evidence type="ECO:0000313" key="2">
    <source>
        <dbReference type="Proteomes" id="UP001165653"/>
    </source>
</evidence>
<dbReference type="Proteomes" id="UP001165653">
    <property type="component" value="Unassembled WGS sequence"/>
</dbReference>
<protein>
    <submittedName>
        <fullName evidence="1">Cysteine-rich CWC family protein</fullName>
    </submittedName>
</protein>
<gene>
    <name evidence="1" type="ORF">OJ996_23555</name>
</gene>
<keyword evidence="2" id="KW-1185">Reference proteome</keyword>
<dbReference type="Pfam" id="PF14375">
    <property type="entry name" value="Cys_rich_CWC"/>
    <property type="match status" value="1"/>
</dbReference>
<name>A0ABT3GAD0_9BACT</name>
<evidence type="ECO:0000313" key="1">
    <source>
        <dbReference type="EMBL" id="MCW1916584.1"/>
    </source>
</evidence>
<proteinExistence type="predicted"/>
<dbReference type="InterPro" id="IPR032720">
    <property type="entry name" value="Cys_rich_CWC"/>
</dbReference>
<reference evidence="1" key="1">
    <citation type="submission" date="2022-10" db="EMBL/GenBank/DDBJ databases">
        <title>Luteolibacter sp. GHJ8, whole genome shotgun sequencing project.</title>
        <authorList>
            <person name="Zhao G."/>
            <person name="Shen L."/>
        </authorList>
    </citation>
    <scope>NUCLEOTIDE SEQUENCE</scope>
    <source>
        <strain evidence="1">GHJ8</strain>
    </source>
</reference>
<accession>A0ABT3GAD0</accession>
<dbReference type="RefSeq" id="WP_264516164.1">
    <property type="nucleotide sequence ID" value="NZ_JAPDDR010000016.1"/>
</dbReference>
<organism evidence="1 2">
    <name type="scientific">Luteolibacter rhizosphaerae</name>
    <dbReference type="NCBI Taxonomy" id="2989719"/>
    <lineage>
        <taxon>Bacteria</taxon>
        <taxon>Pseudomonadati</taxon>
        <taxon>Verrucomicrobiota</taxon>
        <taxon>Verrucomicrobiia</taxon>
        <taxon>Verrucomicrobiales</taxon>
        <taxon>Verrucomicrobiaceae</taxon>
        <taxon>Luteolibacter</taxon>
    </lineage>
</organism>
<comment type="caution">
    <text evidence="1">The sequence shown here is derived from an EMBL/GenBank/DDBJ whole genome shotgun (WGS) entry which is preliminary data.</text>
</comment>
<dbReference type="EMBL" id="JAPDDR010000016">
    <property type="protein sequence ID" value="MCW1916584.1"/>
    <property type="molecule type" value="Genomic_DNA"/>
</dbReference>
<sequence length="83" mass="8583">MIAEIPQPLPEFHCPLCGGPNDCAAAANCSFTAPCWCREVTFAAELLARVPEPMKGRACICRACAEAAAAGQGSLTDSSPPMS</sequence>